<reference evidence="2 3" key="1">
    <citation type="journal article" date="2019" name="Int. J. Syst. Evol. Microbiol.">
        <title>The Global Catalogue of Microorganisms (GCM) 10K type strain sequencing project: providing services to taxonomists for standard genome sequencing and annotation.</title>
        <authorList>
            <consortium name="The Broad Institute Genomics Platform"/>
            <consortium name="The Broad Institute Genome Sequencing Center for Infectious Disease"/>
            <person name="Wu L."/>
            <person name="Ma J."/>
        </authorList>
    </citation>
    <scope>NUCLEOTIDE SEQUENCE [LARGE SCALE GENOMIC DNA]</scope>
    <source>
        <strain evidence="2 3">JCM 11269</strain>
    </source>
</reference>
<protein>
    <submittedName>
        <fullName evidence="2">Uncharacterized protein</fullName>
    </submittedName>
</protein>
<evidence type="ECO:0000313" key="2">
    <source>
        <dbReference type="EMBL" id="GAA1014132.1"/>
    </source>
</evidence>
<evidence type="ECO:0000256" key="1">
    <source>
        <dbReference type="SAM" id="MobiDB-lite"/>
    </source>
</evidence>
<feature type="compositionally biased region" description="Basic and acidic residues" evidence="1">
    <location>
        <begin position="35"/>
        <end position="49"/>
    </location>
</feature>
<accession>A0ABN1T3J9</accession>
<dbReference type="EMBL" id="BAAAHU010000051">
    <property type="protein sequence ID" value="GAA1014132.1"/>
    <property type="molecule type" value="Genomic_DNA"/>
</dbReference>
<proteinExistence type="predicted"/>
<dbReference type="Proteomes" id="UP001501072">
    <property type="component" value="Unassembled WGS sequence"/>
</dbReference>
<comment type="caution">
    <text evidence="2">The sequence shown here is derived from an EMBL/GenBank/DDBJ whole genome shotgun (WGS) entry which is preliminary data.</text>
</comment>
<name>A0ABN1T3J9_9ACTN</name>
<feature type="region of interest" description="Disordered" evidence="1">
    <location>
        <begin position="1"/>
        <end position="58"/>
    </location>
</feature>
<gene>
    <name evidence="2" type="ORF">GCM10009564_42900</name>
</gene>
<keyword evidence="3" id="KW-1185">Reference proteome</keyword>
<evidence type="ECO:0000313" key="3">
    <source>
        <dbReference type="Proteomes" id="UP001501072"/>
    </source>
</evidence>
<sequence>MPDDERGSVQQRPAGSLRQKAGVGRAFAVFRTGRRRDPLVRAPERRSEHDEDTYFSLPPVLPAEGLQRVRKGFFPRAANEPGRRLES</sequence>
<organism evidence="2 3">
    <name type="scientific">Streptomyces thermogriseus</name>
    <dbReference type="NCBI Taxonomy" id="75292"/>
    <lineage>
        <taxon>Bacteria</taxon>
        <taxon>Bacillati</taxon>
        <taxon>Actinomycetota</taxon>
        <taxon>Actinomycetes</taxon>
        <taxon>Kitasatosporales</taxon>
        <taxon>Streptomycetaceae</taxon>
        <taxon>Streptomyces</taxon>
    </lineage>
</organism>